<dbReference type="GO" id="GO:0005737">
    <property type="term" value="C:cytoplasm"/>
    <property type="evidence" value="ECO:0007669"/>
    <property type="project" value="UniProtKB-SubCell"/>
</dbReference>
<dbReference type="PRINTS" id="PR00320">
    <property type="entry name" value="GPROTEINBRPT"/>
</dbReference>
<dbReference type="PROSITE" id="PS50294">
    <property type="entry name" value="WD_REPEATS_REGION"/>
    <property type="match status" value="5"/>
</dbReference>
<dbReference type="FunFam" id="2.130.10.10:FF:000074">
    <property type="entry name" value="Angio-associated migratory cell protein-like protein"/>
    <property type="match status" value="1"/>
</dbReference>
<dbReference type="InterPro" id="IPR015943">
    <property type="entry name" value="WD40/YVTN_repeat-like_dom_sf"/>
</dbReference>
<keyword evidence="3 5" id="KW-0853">WD repeat</keyword>
<dbReference type="AlphaFoldDB" id="A0A1S4BVY6"/>
<dbReference type="PANTHER" id="PTHR19857:SF8">
    <property type="entry name" value="ANGIO-ASSOCIATED MIGRATORY CELL PROTEIN"/>
    <property type="match status" value="1"/>
</dbReference>
<feature type="repeat" description="WD" evidence="5">
    <location>
        <begin position="361"/>
        <end position="398"/>
    </location>
</feature>
<dbReference type="Pfam" id="PF00400">
    <property type="entry name" value="WD40"/>
    <property type="match status" value="7"/>
</dbReference>
<keyword evidence="4" id="KW-0677">Repeat</keyword>
<dbReference type="InterPro" id="IPR020472">
    <property type="entry name" value="WD40_PAC1"/>
</dbReference>
<dbReference type="OMA" id="ACNPTDP"/>
<dbReference type="SMR" id="A0A1S4BVY6"/>
<gene>
    <name evidence="6" type="primary">LOC107812411</name>
</gene>
<dbReference type="SUPFAM" id="SSF50998">
    <property type="entry name" value="Quinoprotein alcohol dehydrogenase-like"/>
    <property type="match status" value="1"/>
</dbReference>
<evidence type="ECO:0000313" key="6">
    <source>
        <dbReference type="RefSeq" id="XP_016492993.1"/>
    </source>
</evidence>
<sequence length="398" mass="43416">MRMLSLMFEHTRLDKIRNEVIWKKVGVAPVEDKMREARFRLFGHVKRRSIEAPVRRCERLASVGSRRGRGEVYTVTCSPTDATLVATGGGDNRGFMWRIGQGDFAFELEGHENSVSSLAFSTDSRLLASGSFELNIRVWDITSGSSKGTLEGPGGGIEWVRWHPRAHVLAGSEDSSVWMWNADNMAFMNMFLGHRGSVTCGGFTPDGKLICTGSDDATLRIWDPRSAQSIHVVSGHPYHMEGLTCLTINVDSTLVLTGSKDGSAHIVNITTGRVVTSLSAHTDSIECVGFSASAPWAATGGMDNKLIIWDLQRSSPRSICEHEDGVTCLLWLGQSKYVATGCVDGKVRIWDSRSGECVRTFNGHTGAIQSIAASSNGEYLVSASMDGTARVFEITDFN</sequence>
<comment type="subcellular location">
    <subcellularLocation>
        <location evidence="1">Cytoplasm</location>
    </subcellularLocation>
</comment>
<name>A0A1S4BVY6_TOBAC</name>
<evidence type="ECO:0000256" key="5">
    <source>
        <dbReference type="PROSITE-ProRule" id="PRU00221"/>
    </source>
</evidence>
<feature type="repeat" description="WD" evidence="5">
    <location>
        <begin position="319"/>
        <end position="360"/>
    </location>
</feature>
<feature type="repeat" description="WD" evidence="5">
    <location>
        <begin position="278"/>
        <end position="319"/>
    </location>
</feature>
<dbReference type="RefSeq" id="XP_016492993.1">
    <property type="nucleotide sequence ID" value="XM_016637507.1"/>
</dbReference>
<proteinExistence type="predicted"/>
<dbReference type="OrthoDB" id="10261640at2759"/>
<dbReference type="STRING" id="4097.A0A1S4BVY6"/>
<dbReference type="InterPro" id="IPR011047">
    <property type="entry name" value="Quinoprotein_ADH-like_sf"/>
</dbReference>
<accession>A0A1S4BVY6</accession>
<dbReference type="PANTHER" id="PTHR19857">
    <property type="entry name" value="MITOCHONDRIAL DIVISION PROTEIN 1-RELATED"/>
    <property type="match status" value="1"/>
</dbReference>
<evidence type="ECO:0000256" key="1">
    <source>
        <dbReference type="ARBA" id="ARBA00004496"/>
    </source>
</evidence>
<dbReference type="PROSITE" id="PS00678">
    <property type="entry name" value="WD_REPEATS_1"/>
    <property type="match status" value="2"/>
</dbReference>
<dbReference type="InterPro" id="IPR001680">
    <property type="entry name" value="WD40_rpt"/>
</dbReference>
<organism evidence="6">
    <name type="scientific">Nicotiana tabacum</name>
    <name type="common">Common tobacco</name>
    <dbReference type="NCBI Taxonomy" id="4097"/>
    <lineage>
        <taxon>Eukaryota</taxon>
        <taxon>Viridiplantae</taxon>
        <taxon>Streptophyta</taxon>
        <taxon>Embryophyta</taxon>
        <taxon>Tracheophyta</taxon>
        <taxon>Spermatophyta</taxon>
        <taxon>Magnoliopsida</taxon>
        <taxon>eudicotyledons</taxon>
        <taxon>Gunneridae</taxon>
        <taxon>Pentapetalae</taxon>
        <taxon>asterids</taxon>
        <taxon>lamiids</taxon>
        <taxon>Solanales</taxon>
        <taxon>Solanaceae</taxon>
        <taxon>Nicotianoideae</taxon>
        <taxon>Nicotianeae</taxon>
        <taxon>Nicotiana</taxon>
    </lineage>
</organism>
<keyword evidence="2" id="KW-0963">Cytoplasm</keyword>
<dbReference type="KEGG" id="nta:107812411"/>
<dbReference type="PaxDb" id="4097-A0A1S4BVY6"/>
<evidence type="ECO:0000256" key="4">
    <source>
        <dbReference type="ARBA" id="ARBA00022737"/>
    </source>
</evidence>
<dbReference type="InterPro" id="IPR051179">
    <property type="entry name" value="WD_repeat_multifunction"/>
</dbReference>
<dbReference type="CDD" id="cd00200">
    <property type="entry name" value="WD40"/>
    <property type="match status" value="1"/>
</dbReference>
<evidence type="ECO:0000256" key="2">
    <source>
        <dbReference type="ARBA" id="ARBA00022490"/>
    </source>
</evidence>
<protein>
    <submittedName>
        <fullName evidence="6">Angio-associated migratory cell protein-like</fullName>
    </submittedName>
</protein>
<dbReference type="PROSITE" id="PS50082">
    <property type="entry name" value="WD_REPEATS_2"/>
    <property type="match status" value="5"/>
</dbReference>
<evidence type="ECO:0000256" key="3">
    <source>
        <dbReference type="ARBA" id="ARBA00022574"/>
    </source>
</evidence>
<reference evidence="6" key="1">
    <citation type="submission" date="2025-08" db="UniProtKB">
        <authorList>
            <consortium name="RefSeq"/>
        </authorList>
    </citation>
    <scope>IDENTIFICATION</scope>
</reference>
<dbReference type="Gene3D" id="2.130.10.10">
    <property type="entry name" value="YVTN repeat-like/Quinoprotein amine dehydrogenase"/>
    <property type="match status" value="1"/>
</dbReference>
<dbReference type="InterPro" id="IPR019775">
    <property type="entry name" value="WD40_repeat_CS"/>
</dbReference>
<dbReference type="SMART" id="SM00320">
    <property type="entry name" value="WD40"/>
    <property type="match status" value="8"/>
</dbReference>
<feature type="repeat" description="WD" evidence="5">
    <location>
        <begin position="191"/>
        <end position="232"/>
    </location>
</feature>
<feature type="repeat" description="WD" evidence="5">
    <location>
        <begin position="108"/>
        <end position="149"/>
    </location>
</feature>